<dbReference type="OrthoDB" id="678085at2759"/>
<evidence type="ECO:0000256" key="1">
    <source>
        <dbReference type="SAM" id="MobiDB-lite"/>
    </source>
</evidence>
<evidence type="ECO:0000313" key="3">
    <source>
        <dbReference type="Proteomes" id="UP000029120"/>
    </source>
</evidence>
<evidence type="ECO:0000313" key="2">
    <source>
        <dbReference type="EMBL" id="KFK35101.1"/>
    </source>
</evidence>
<dbReference type="Gramene" id="KFK35101">
    <property type="protein sequence ID" value="KFK35101"/>
    <property type="gene ID" value="AALP_AA5G235600"/>
</dbReference>
<gene>
    <name evidence="2" type="ordered locus">AALP_Aa5g235600</name>
</gene>
<accession>A0A087GYZ9</accession>
<organism evidence="2 3">
    <name type="scientific">Arabis alpina</name>
    <name type="common">Alpine rock-cress</name>
    <dbReference type="NCBI Taxonomy" id="50452"/>
    <lineage>
        <taxon>Eukaryota</taxon>
        <taxon>Viridiplantae</taxon>
        <taxon>Streptophyta</taxon>
        <taxon>Embryophyta</taxon>
        <taxon>Tracheophyta</taxon>
        <taxon>Spermatophyta</taxon>
        <taxon>Magnoliopsida</taxon>
        <taxon>eudicotyledons</taxon>
        <taxon>Gunneridae</taxon>
        <taxon>Pentapetalae</taxon>
        <taxon>rosids</taxon>
        <taxon>malvids</taxon>
        <taxon>Brassicales</taxon>
        <taxon>Brassicaceae</taxon>
        <taxon>Arabideae</taxon>
        <taxon>Arabis</taxon>
    </lineage>
</organism>
<dbReference type="EMBL" id="CM002873">
    <property type="protein sequence ID" value="KFK35101.1"/>
    <property type="molecule type" value="Genomic_DNA"/>
</dbReference>
<dbReference type="PANTHER" id="PTHR36892">
    <property type="entry name" value="OS01G0201800 PROTEIN"/>
    <property type="match status" value="1"/>
</dbReference>
<name>A0A087GYZ9_ARAAL</name>
<feature type="compositionally biased region" description="Basic residues" evidence="1">
    <location>
        <begin position="29"/>
        <end position="43"/>
    </location>
</feature>
<dbReference type="AlphaFoldDB" id="A0A087GYZ9"/>
<dbReference type="Proteomes" id="UP000029120">
    <property type="component" value="Chromosome 5"/>
</dbReference>
<sequence length="269" mass="30410">MEADYEGFSIREYTRKIRTVDDSDPAFPRNRKAKPKSKPCKKRSIVEIFAAAPPIQLPRREEEGDDSDGLIGGKRKRTKDLKVQKKIQSNKSKDSDDRKFANKVNNCKELVGEKVDGEKCSLEEIKEGSGVMCISSKKVELASKEQDYEFQIPAILKARRKVCSDKSKVYAPECDERHVSLFSPEDQSSVNDKKTKVVFSDQISADMKLDSMQQSKFQPVVSERWLSHARGKPVLPCVPVPYLSSQDRILLDSHRATGHNVPLIALARE</sequence>
<reference evidence="3" key="1">
    <citation type="journal article" date="2015" name="Nat. Plants">
        <title>Genome expansion of Arabis alpina linked with retrotransposition and reduced symmetric DNA methylation.</title>
        <authorList>
            <person name="Willing E.M."/>
            <person name="Rawat V."/>
            <person name="Mandakova T."/>
            <person name="Maumus F."/>
            <person name="James G.V."/>
            <person name="Nordstroem K.J."/>
            <person name="Becker C."/>
            <person name="Warthmann N."/>
            <person name="Chica C."/>
            <person name="Szarzynska B."/>
            <person name="Zytnicki M."/>
            <person name="Albani M.C."/>
            <person name="Kiefer C."/>
            <person name="Bergonzi S."/>
            <person name="Castaings L."/>
            <person name="Mateos J.L."/>
            <person name="Berns M.C."/>
            <person name="Bujdoso N."/>
            <person name="Piofczyk T."/>
            <person name="de Lorenzo L."/>
            <person name="Barrero-Sicilia C."/>
            <person name="Mateos I."/>
            <person name="Piednoel M."/>
            <person name="Hagmann J."/>
            <person name="Chen-Min-Tao R."/>
            <person name="Iglesias-Fernandez R."/>
            <person name="Schuster S.C."/>
            <person name="Alonso-Blanco C."/>
            <person name="Roudier F."/>
            <person name="Carbonero P."/>
            <person name="Paz-Ares J."/>
            <person name="Davis S.J."/>
            <person name="Pecinka A."/>
            <person name="Quesneville H."/>
            <person name="Colot V."/>
            <person name="Lysak M.A."/>
            <person name="Weigel D."/>
            <person name="Coupland G."/>
            <person name="Schneeberger K."/>
        </authorList>
    </citation>
    <scope>NUCLEOTIDE SEQUENCE [LARGE SCALE GENOMIC DNA]</scope>
    <source>
        <strain evidence="3">cv. Pajares</strain>
    </source>
</reference>
<keyword evidence="3" id="KW-1185">Reference proteome</keyword>
<dbReference type="PANTHER" id="PTHR36892:SF1">
    <property type="entry name" value="OS05G0518200 PROTEIN"/>
    <property type="match status" value="1"/>
</dbReference>
<proteinExistence type="predicted"/>
<protein>
    <submittedName>
        <fullName evidence="2">Uncharacterized protein</fullName>
    </submittedName>
</protein>
<feature type="region of interest" description="Disordered" evidence="1">
    <location>
        <begin position="20"/>
        <end position="99"/>
    </location>
</feature>